<proteinExistence type="predicted"/>
<dbReference type="Proteomes" id="UP000324222">
    <property type="component" value="Unassembled WGS sequence"/>
</dbReference>
<dbReference type="EMBL" id="VSRR010012063">
    <property type="protein sequence ID" value="MPC54041.1"/>
    <property type="molecule type" value="Genomic_DNA"/>
</dbReference>
<sequence length="168" mass="18813">MYFDSRLRCAAPCEGPQHRRSYSTGEARRHSCGTPAGPWLSGPQRHAEEPSTSTSTSTAATPRLHQVGHNVSTLPGQQSLLIESSRVQLAQLHKPHGGLQYHGTTRCPLADAWCRYWLPPCHPYQHNQISTQLLRIAERRVWMLLRATLQTCAALPCLPHSPHSWRVA</sequence>
<reference evidence="2 3" key="1">
    <citation type="submission" date="2019-05" db="EMBL/GenBank/DDBJ databases">
        <title>Another draft genome of Portunus trituberculatus and its Hox gene families provides insights of decapod evolution.</title>
        <authorList>
            <person name="Jeong J.-H."/>
            <person name="Song I."/>
            <person name="Kim S."/>
            <person name="Choi T."/>
            <person name="Kim D."/>
            <person name="Ryu S."/>
            <person name="Kim W."/>
        </authorList>
    </citation>
    <scope>NUCLEOTIDE SEQUENCE [LARGE SCALE GENOMIC DNA]</scope>
    <source>
        <tissue evidence="2">Muscle</tissue>
    </source>
</reference>
<feature type="compositionally biased region" description="Low complexity" evidence="1">
    <location>
        <begin position="51"/>
        <end position="61"/>
    </location>
</feature>
<feature type="region of interest" description="Disordered" evidence="1">
    <location>
        <begin position="14"/>
        <end position="64"/>
    </location>
</feature>
<keyword evidence="3" id="KW-1185">Reference proteome</keyword>
<comment type="caution">
    <text evidence="2">The sequence shown here is derived from an EMBL/GenBank/DDBJ whole genome shotgun (WGS) entry which is preliminary data.</text>
</comment>
<evidence type="ECO:0000313" key="3">
    <source>
        <dbReference type="Proteomes" id="UP000324222"/>
    </source>
</evidence>
<dbReference type="AlphaFoldDB" id="A0A5B7G2E0"/>
<name>A0A5B7G2E0_PORTR</name>
<evidence type="ECO:0000256" key="1">
    <source>
        <dbReference type="SAM" id="MobiDB-lite"/>
    </source>
</evidence>
<evidence type="ECO:0000313" key="2">
    <source>
        <dbReference type="EMBL" id="MPC54041.1"/>
    </source>
</evidence>
<protein>
    <submittedName>
        <fullName evidence="2">Uncharacterized protein</fullName>
    </submittedName>
</protein>
<gene>
    <name evidence="2" type="ORF">E2C01_047948</name>
</gene>
<accession>A0A5B7G2E0</accession>
<organism evidence="2 3">
    <name type="scientific">Portunus trituberculatus</name>
    <name type="common">Swimming crab</name>
    <name type="synonym">Neptunus trituberculatus</name>
    <dbReference type="NCBI Taxonomy" id="210409"/>
    <lineage>
        <taxon>Eukaryota</taxon>
        <taxon>Metazoa</taxon>
        <taxon>Ecdysozoa</taxon>
        <taxon>Arthropoda</taxon>
        <taxon>Crustacea</taxon>
        <taxon>Multicrustacea</taxon>
        <taxon>Malacostraca</taxon>
        <taxon>Eumalacostraca</taxon>
        <taxon>Eucarida</taxon>
        <taxon>Decapoda</taxon>
        <taxon>Pleocyemata</taxon>
        <taxon>Brachyura</taxon>
        <taxon>Eubrachyura</taxon>
        <taxon>Portunoidea</taxon>
        <taxon>Portunidae</taxon>
        <taxon>Portuninae</taxon>
        <taxon>Portunus</taxon>
    </lineage>
</organism>